<dbReference type="Gene3D" id="3.40.830.10">
    <property type="entry name" value="LigB-like"/>
    <property type="match status" value="1"/>
</dbReference>
<evidence type="ECO:0000313" key="1">
    <source>
        <dbReference type="EMBL" id="MPN51531.1"/>
    </source>
</evidence>
<gene>
    <name evidence="1" type="ORF">SDC9_199179</name>
</gene>
<reference evidence="1" key="1">
    <citation type="submission" date="2019-08" db="EMBL/GenBank/DDBJ databases">
        <authorList>
            <person name="Kucharzyk K."/>
            <person name="Murdoch R.W."/>
            <person name="Higgins S."/>
            <person name="Loffler F."/>
        </authorList>
    </citation>
    <scope>NUCLEOTIDE SEQUENCE</scope>
</reference>
<organism evidence="1">
    <name type="scientific">bioreactor metagenome</name>
    <dbReference type="NCBI Taxonomy" id="1076179"/>
    <lineage>
        <taxon>unclassified sequences</taxon>
        <taxon>metagenomes</taxon>
        <taxon>ecological metagenomes</taxon>
    </lineage>
</organism>
<dbReference type="EMBL" id="VSSQ01116734">
    <property type="protein sequence ID" value="MPN51531.1"/>
    <property type="molecule type" value="Genomic_DNA"/>
</dbReference>
<proteinExistence type="predicted"/>
<accession>A0A645IJR4</accession>
<evidence type="ECO:0008006" key="2">
    <source>
        <dbReference type="Google" id="ProtNLM"/>
    </source>
</evidence>
<sequence length="92" mass="10462">MVDWSKMNETGYAHEWASEAKEKINNFIIDNNQSSLINYRSNGRSFELAIPTPEHFLPLLYVLALKEKNEQATLFNDKAIAGSLTMTSVLIQ</sequence>
<comment type="caution">
    <text evidence="1">The sequence shown here is derived from an EMBL/GenBank/DDBJ whole genome shotgun (WGS) entry which is preliminary data.</text>
</comment>
<name>A0A645IJR4_9ZZZZ</name>
<dbReference type="SUPFAM" id="SSF53213">
    <property type="entry name" value="LigB-like"/>
    <property type="match status" value="1"/>
</dbReference>
<protein>
    <recommendedName>
        <fullName evidence="2">4,5-DOPA dioxygenase extradiol</fullName>
    </recommendedName>
</protein>
<dbReference type="AlphaFoldDB" id="A0A645IJR4"/>